<reference evidence="1" key="1">
    <citation type="submission" date="2021-05" db="EMBL/GenBank/DDBJ databases">
        <authorList>
            <person name="Alioto T."/>
            <person name="Alioto T."/>
            <person name="Gomez Garrido J."/>
        </authorList>
    </citation>
    <scope>NUCLEOTIDE SEQUENCE</scope>
</reference>
<sequence length="111" mass="12810">MGQKKFHSFKMELWLCSTKNSPSSITMFEPWVIFSGGKHPSFLPESLLPCKQWYSWPKVYVQVKKKEYSIKGEKAKWSERGSEYPLPSPCSSFENSLFTTPLPLLPPDSVF</sequence>
<evidence type="ECO:0000313" key="1">
    <source>
        <dbReference type="EMBL" id="CAG6740981.1"/>
    </source>
</evidence>
<accession>A0A8D9E574</accession>
<dbReference type="EMBL" id="HBUF01422259">
    <property type="protein sequence ID" value="CAG6740981.1"/>
    <property type="molecule type" value="Transcribed_RNA"/>
</dbReference>
<name>A0A8D9E574_9HEMI</name>
<protein>
    <submittedName>
        <fullName evidence="1">Uncharacterized protein</fullName>
    </submittedName>
</protein>
<proteinExistence type="predicted"/>
<dbReference type="AlphaFoldDB" id="A0A8D9E574"/>
<organism evidence="1">
    <name type="scientific">Cacopsylla melanoneura</name>
    <dbReference type="NCBI Taxonomy" id="428564"/>
    <lineage>
        <taxon>Eukaryota</taxon>
        <taxon>Metazoa</taxon>
        <taxon>Ecdysozoa</taxon>
        <taxon>Arthropoda</taxon>
        <taxon>Hexapoda</taxon>
        <taxon>Insecta</taxon>
        <taxon>Pterygota</taxon>
        <taxon>Neoptera</taxon>
        <taxon>Paraneoptera</taxon>
        <taxon>Hemiptera</taxon>
        <taxon>Sternorrhyncha</taxon>
        <taxon>Psylloidea</taxon>
        <taxon>Psyllidae</taxon>
        <taxon>Psyllinae</taxon>
        <taxon>Cacopsylla</taxon>
    </lineage>
</organism>